<proteinExistence type="predicted"/>
<dbReference type="PANTHER" id="PTHR46148">
    <property type="entry name" value="CHROMO DOMAIN-CONTAINING PROTEIN"/>
    <property type="match status" value="1"/>
</dbReference>
<reference evidence="2 3" key="1">
    <citation type="journal article" date="2023" name="Life. Sci Alliance">
        <title>Evolutionary insights into 3D genome organization and epigenetic landscape of Vigna mungo.</title>
        <authorList>
            <person name="Junaid A."/>
            <person name="Singh B."/>
            <person name="Bhatia S."/>
        </authorList>
    </citation>
    <scope>NUCLEOTIDE SEQUENCE [LARGE SCALE GENOMIC DNA]</scope>
    <source>
        <strain evidence="2">Urdbean</strain>
    </source>
</reference>
<feature type="domain" description="Tf2-1-like SH3-like" evidence="1">
    <location>
        <begin position="6"/>
        <end position="60"/>
    </location>
</feature>
<evidence type="ECO:0000259" key="1">
    <source>
        <dbReference type="Pfam" id="PF24626"/>
    </source>
</evidence>
<dbReference type="InterPro" id="IPR016197">
    <property type="entry name" value="Chromo-like_dom_sf"/>
</dbReference>
<name>A0AAQ3S555_VIGMU</name>
<feature type="non-terminal residue" evidence="2">
    <location>
        <position position="1"/>
    </location>
</feature>
<evidence type="ECO:0000313" key="3">
    <source>
        <dbReference type="Proteomes" id="UP001374535"/>
    </source>
</evidence>
<dbReference type="SUPFAM" id="SSF54160">
    <property type="entry name" value="Chromo domain-like"/>
    <property type="match status" value="1"/>
</dbReference>
<gene>
    <name evidence="2" type="ORF">V8G54_007086</name>
</gene>
<accession>A0AAQ3S555</accession>
<evidence type="ECO:0000313" key="2">
    <source>
        <dbReference type="EMBL" id="WVZ19764.1"/>
    </source>
</evidence>
<dbReference type="EMBL" id="CP144699">
    <property type="protein sequence ID" value="WVZ19764.1"/>
    <property type="molecule type" value="Genomic_DNA"/>
</dbReference>
<protein>
    <recommendedName>
        <fullName evidence="1">Tf2-1-like SH3-like domain-containing protein</fullName>
    </recommendedName>
</protein>
<keyword evidence="3" id="KW-1185">Reference proteome</keyword>
<dbReference type="InterPro" id="IPR056924">
    <property type="entry name" value="SH3_Tf2-1"/>
</dbReference>
<sequence>RFPPYRQHTVALHKNQKLSLRYFGPFPIIKRIGDVAYKLRLPASTKIHPVFHVSQLKLCHGHHTLPYVPLPFTDTKQTPMFQPTTILDNCVILKGQYQVPQLLIIWEGLDKTHATWEDKEAFTTTYPTFNLEGRVVLNRGRKCNE</sequence>
<dbReference type="AlphaFoldDB" id="A0AAQ3S555"/>
<dbReference type="Proteomes" id="UP001374535">
    <property type="component" value="Chromosome 2"/>
</dbReference>
<dbReference type="PANTHER" id="PTHR46148:SF54">
    <property type="entry name" value="RETROTRANSPOSON-LIKE PROTEIN"/>
    <property type="match status" value="1"/>
</dbReference>
<dbReference type="Pfam" id="PF24626">
    <property type="entry name" value="SH3_Tf2-1"/>
    <property type="match status" value="1"/>
</dbReference>
<organism evidence="2 3">
    <name type="scientific">Vigna mungo</name>
    <name type="common">Black gram</name>
    <name type="synonym">Phaseolus mungo</name>
    <dbReference type="NCBI Taxonomy" id="3915"/>
    <lineage>
        <taxon>Eukaryota</taxon>
        <taxon>Viridiplantae</taxon>
        <taxon>Streptophyta</taxon>
        <taxon>Embryophyta</taxon>
        <taxon>Tracheophyta</taxon>
        <taxon>Spermatophyta</taxon>
        <taxon>Magnoliopsida</taxon>
        <taxon>eudicotyledons</taxon>
        <taxon>Gunneridae</taxon>
        <taxon>Pentapetalae</taxon>
        <taxon>rosids</taxon>
        <taxon>fabids</taxon>
        <taxon>Fabales</taxon>
        <taxon>Fabaceae</taxon>
        <taxon>Papilionoideae</taxon>
        <taxon>50 kb inversion clade</taxon>
        <taxon>NPAAA clade</taxon>
        <taxon>indigoferoid/millettioid clade</taxon>
        <taxon>Phaseoleae</taxon>
        <taxon>Vigna</taxon>
    </lineage>
</organism>